<name>A0A1G6THF4_9RHOB</name>
<proteinExistence type="predicted"/>
<evidence type="ECO:0000313" key="4">
    <source>
        <dbReference type="Proteomes" id="UP000199344"/>
    </source>
</evidence>
<gene>
    <name evidence="3" type="ORF">SAMN05421538_101284</name>
</gene>
<dbReference type="SUPFAM" id="SSF101801">
    <property type="entry name" value="Surface presentation of antigens (SPOA)"/>
    <property type="match status" value="1"/>
</dbReference>
<evidence type="ECO:0000313" key="3">
    <source>
        <dbReference type="EMBL" id="SDD28503.1"/>
    </source>
</evidence>
<keyword evidence="3" id="KW-0282">Flagellum</keyword>
<dbReference type="Proteomes" id="UP000199344">
    <property type="component" value="Unassembled WGS sequence"/>
</dbReference>
<feature type="region of interest" description="Disordered" evidence="1">
    <location>
        <begin position="284"/>
        <end position="341"/>
    </location>
</feature>
<organism evidence="3 4">
    <name type="scientific">Paracoccus isoporae</name>
    <dbReference type="NCBI Taxonomy" id="591205"/>
    <lineage>
        <taxon>Bacteria</taxon>
        <taxon>Pseudomonadati</taxon>
        <taxon>Pseudomonadota</taxon>
        <taxon>Alphaproteobacteria</taxon>
        <taxon>Rhodobacterales</taxon>
        <taxon>Paracoccaceae</taxon>
        <taxon>Paracoccus</taxon>
    </lineage>
</organism>
<protein>
    <submittedName>
        <fullName evidence="3">Flagellar motor switch protein FliM</fullName>
    </submittedName>
</protein>
<dbReference type="STRING" id="591205.SAMN05421538_101284"/>
<feature type="domain" description="Flagellar motor switch protein FliN-like C-terminal" evidence="2">
    <location>
        <begin position="178"/>
        <end position="246"/>
    </location>
</feature>
<accession>A0A1G6THF4</accession>
<evidence type="ECO:0000259" key="2">
    <source>
        <dbReference type="Pfam" id="PF01052"/>
    </source>
</evidence>
<dbReference type="Gene3D" id="2.30.330.10">
    <property type="entry name" value="SpoA-like"/>
    <property type="match status" value="1"/>
</dbReference>
<dbReference type="AlphaFoldDB" id="A0A1G6THF4"/>
<evidence type="ECO:0000256" key="1">
    <source>
        <dbReference type="SAM" id="MobiDB-lite"/>
    </source>
</evidence>
<dbReference type="InterPro" id="IPR001543">
    <property type="entry name" value="FliN-like_C"/>
</dbReference>
<dbReference type="InterPro" id="IPR036429">
    <property type="entry name" value="SpoA-like_sf"/>
</dbReference>
<keyword evidence="3" id="KW-0966">Cell projection</keyword>
<keyword evidence="3" id="KW-0969">Cilium</keyword>
<feature type="region of interest" description="Disordered" evidence="1">
    <location>
        <begin position="249"/>
        <end position="268"/>
    </location>
</feature>
<dbReference type="EMBL" id="FNAH01000001">
    <property type="protein sequence ID" value="SDD28503.1"/>
    <property type="molecule type" value="Genomic_DNA"/>
</dbReference>
<dbReference type="Pfam" id="PF01052">
    <property type="entry name" value="FliMN_C"/>
    <property type="match status" value="1"/>
</dbReference>
<sequence length="341" mass="35262">MVSVGRASAAEIGELLPERALILLVEDATGAVGVVAICPRLLASVIEIQATGRIGDASPRDRHPTRTDAALCAELVNAVLAGLSRDLAPMPQMADLTTFRFASQVAAPDTLGLLLEDGAYHHLALTARLGDGITRDGRFIAFLPAGEAGAAQPPKAYRGQPDADRAAPQGGAYRAISVREIPIMLNAILCRRRMSLREIRALKDGVELKLPPGVMTSAWLETSAGGIVARGKLGAFHGYRAIRIQSAAVKTPESESAGPGPIATAPGELTAAQPADDHAAAPENVFDAAGDGSVPEASQNLLAEPPIGDASLPDQFRSDLNGATPMEGTDAAPDLAQALSD</sequence>
<keyword evidence="4" id="KW-1185">Reference proteome</keyword>
<reference evidence="3 4" key="1">
    <citation type="submission" date="2016-10" db="EMBL/GenBank/DDBJ databases">
        <authorList>
            <person name="de Groot N.N."/>
        </authorList>
    </citation>
    <scope>NUCLEOTIDE SEQUENCE [LARGE SCALE GENOMIC DNA]</scope>
    <source>
        <strain evidence="3 4">DSM 22220</strain>
    </source>
</reference>